<keyword evidence="4" id="KW-1185">Reference proteome</keyword>
<dbReference type="InterPro" id="IPR013094">
    <property type="entry name" value="AB_hydrolase_3"/>
</dbReference>
<dbReference type="Pfam" id="PF07859">
    <property type="entry name" value="Abhydrolase_3"/>
    <property type="match status" value="1"/>
</dbReference>
<dbReference type="GO" id="GO:0006508">
    <property type="term" value="P:proteolysis"/>
    <property type="evidence" value="ECO:0007669"/>
    <property type="project" value="InterPro"/>
</dbReference>
<keyword evidence="1" id="KW-0378">Hydrolase</keyword>
<evidence type="ECO:0000259" key="2">
    <source>
        <dbReference type="Pfam" id="PF07859"/>
    </source>
</evidence>
<evidence type="ECO:0000313" key="4">
    <source>
        <dbReference type="Proteomes" id="UP000521872"/>
    </source>
</evidence>
<dbReference type="EMBL" id="JAACJL010000002">
    <property type="protein sequence ID" value="KAF4622628.1"/>
    <property type="molecule type" value="Genomic_DNA"/>
</dbReference>
<protein>
    <recommendedName>
        <fullName evidence="2">Alpha/beta hydrolase fold-3 domain-containing protein</fullName>
    </recommendedName>
</protein>
<dbReference type="AlphaFoldDB" id="A0A8H4R494"/>
<dbReference type="Proteomes" id="UP000521872">
    <property type="component" value="Unassembled WGS sequence"/>
</dbReference>
<dbReference type="InterPro" id="IPR050300">
    <property type="entry name" value="GDXG_lipolytic_enzyme"/>
</dbReference>
<dbReference type="PANTHER" id="PTHR48081">
    <property type="entry name" value="AB HYDROLASE SUPERFAMILY PROTEIN C4A8.06C"/>
    <property type="match status" value="1"/>
</dbReference>
<dbReference type="PANTHER" id="PTHR48081:SF33">
    <property type="entry name" value="KYNURENINE FORMAMIDASE"/>
    <property type="match status" value="1"/>
</dbReference>
<evidence type="ECO:0000256" key="1">
    <source>
        <dbReference type="ARBA" id="ARBA00022801"/>
    </source>
</evidence>
<gene>
    <name evidence="3" type="ORF">D9613_009270</name>
</gene>
<organism evidence="3 4">
    <name type="scientific">Agrocybe pediades</name>
    <dbReference type="NCBI Taxonomy" id="84607"/>
    <lineage>
        <taxon>Eukaryota</taxon>
        <taxon>Fungi</taxon>
        <taxon>Dikarya</taxon>
        <taxon>Basidiomycota</taxon>
        <taxon>Agaricomycotina</taxon>
        <taxon>Agaricomycetes</taxon>
        <taxon>Agaricomycetidae</taxon>
        <taxon>Agaricales</taxon>
        <taxon>Agaricineae</taxon>
        <taxon>Strophariaceae</taxon>
        <taxon>Agrocybe</taxon>
    </lineage>
</organism>
<evidence type="ECO:0000313" key="3">
    <source>
        <dbReference type="EMBL" id="KAF4622628.1"/>
    </source>
</evidence>
<comment type="caution">
    <text evidence="3">The sequence shown here is derived from an EMBL/GenBank/DDBJ whole genome shotgun (WGS) entry which is preliminary data.</text>
</comment>
<proteinExistence type="predicted"/>
<dbReference type="InterPro" id="IPR029058">
    <property type="entry name" value="AB_hydrolase_fold"/>
</dbReference>
<dbReference type="GO" id="GO:0008236">
    <property type="term" value="F:serine-type peptidase activity"/>
    <property type="evidence" value="ECO:0007669"/>
    <property type="project" value="InterPro"/>
</dbReference>
<reference evidence="3 4" key="1">
    <citation type="submission" date="2019-12" db="EMBL/GenBank/DDBJ databases">
        <authorList>
            <person name="Floudas D."/>
            <person name="Bentzer J."/>
            <person name="Ahren D."/>
            <person name="Johansson T."/>
            <person name="Persson P."/>
            <person name="Tunlid A."/>
        </authorList>
    </citation>
    <scope>NUCLEOTIDE SEQUENCE [LARGE SCALE GENOMIC DNA]</scope>
    <source>
        <strain evidence="3 4">CBS 102.39</strain>
    </source>
</reference>
<accession>A0A8H4R494</accession>
<dbReference type="SUPFAM" id="SSF53474">
    <property type="entry name" value="alpha/beta-Hydrolases"/>
    <property type="match status" value="1"/>
</dbReference>
<feature type="domain" description="Alpha/beta hydrolase fold-3" evidence="2">
    <location>
        <begin position="97"/>
        <end position="223"/>
    </location>
</feature>
<sequence>MDIIAQWKDKDIASVIDPTVTAFAPLLKAKKAFIKEVPFKTFQYGSLDRHQLDIYYPLAPPPSGSNSPILFFVYGGGLNTGDRRISPKTFGLVYSCVAAYFARRGYLVIIPDYRLVPNVTYPGPAEDVRDAIRWAVQNLDVQKGNGHPNSSETTTPGLLIPDLNNIFLMGHSAGALHIATMMFEQNVLPWDDDIRQRVKGLILQGPPYDLSQMTTEWSTWAIHAQYWGNLEIMKANDPINLYRRLPGGVVDKLPRLLMVQGENEPDWLAYAGDRFHEVVRERTGISLDRIIAKGHNHISVNWALNTGVGEEWAEETLAWLAKVQKP</sequence>
<dbReference type="Gene3D" id="3.40.50.1820">
    <property type="entry name" value="alpha/beta hydrolase"/>
    <property type="match status" value="1"/>
</dbReference>
<name>A0A8H4R494_9AGAR</name>